<dbReference type="GO" id="GO:0003824">
    <property type="term" value="F:catalytic activity"/>
    <property type="evidence" value="ECO:0007669"/>
    <property type="project" value="InterPro"/>
</dbReference>
<evidence type="ECO:0000313" key="4">
    <source>
        <dbReference type="EMBL" id="SBP17904.1"/>
    </source>
</evidence>
<dbReference type="InterPro" id="IPR005135">
    <property type="entry name" value="Endo/exonuclease/phosphatase"/>
</dbReference>
<reference evidence="4" key="2">
    <citation type="submission" date="2016-06" db="EMBL/GenBank/DDBJ databases">
        <title>The genome of a short-lived fish provides insights into sex chromosome evolution and the genetic control of aging.</title>
        <authorList>
            <person name="Reichwald K."/>
            <person name="Felder M."/>
            <person name="Petzold A."/>
            <person name="Koch P."/>
            <person name="Groth M."/>
            <person name="Platzer M."/>
        </authorList>
    </citation>
    <scope>NUCLEOTIDE SEQUENCE</scope>
    <source>
        <tissue evidence="4">Brain</tissue>
    </source>
</reference>
<protein>
    <recommendedName>
        <fullName evidence="3">Endonuclease/exonuclease/phosphatase domain-containing protein</fullName>
    </recommendedName>
</protein>
<dbReference type="SUPFAM" id="SSF56219">
    <property type="entry name" value="DNase I-like"/>
    <property type="match status" value="1"/>
</dbReference>
<dbReference type="PANTHER" id="PTHR46670">
    <property type="entry name" value="ENDO/EXONUCLEASE/PHOSPHATASE DOMAIN-CONTAINING PROTEIN"/>
    <property type="match status" value="1"/>
</dbReference>
<feature type="domain" description="Endonuclease/exonuclease/phosphatase" evidence="3">
    <location>
        <begin position="198"/>
        <end position="384"/>
    </location>
</feature>
<dbReference type="InterPro" id="IPR036691">
    <property type="entry name" value="Endo/exonu/phosph_ase_sf"/>
</dbReference>
<reference evidence="4" key="1">
    <citation type="submission" date="2016-05" db="EMBL/GenBank/DDBJ databases">
        <authorList>
            <person name="Lavstsen T."/>
            <person name="Jespersen J.S."/>
        </authorList>
    </citation>
    <scope>NUCLEOTIDE SEQUENCE</scope>
    <source>
        <tissue evidence="4">Brain</tissue>
    </source>
</reference>
<gene>
    <name evidence="4" type="primary">Nfu_g_1_024216</name>
</gene>
<organism evidence="4">
    <name type="scientific">Iconisemion striatum</name>
    <dbReference type="NCBI Taxonomy" id="60296"/>
    <lineage>
        <taxon>Eukaryota</taxon>
        <taxon>Metazoa</taxon>
        <taxon>Chordata</taxon>
        <taxon>Craniata</taxon>
        <taxon>Vertebrata</taxon>
        <taxon>Euteleostomi</taxon>
        <taxon>Actinopterygii</taxon>
        <taxon>Neopterygii</taxon>
        <taxon>Teleostei</taxon>
        <taxon>Neoteleostei</taxon>
        <taxon>Acanthomorphata</taxon>
        <taxon>Ovalentaria</taxon>
        <taxon>Atherinomorphae</taxon>
        <taxon>Cyprinodontiformes</taxon>
        <taxon>Nothobranchiidae</taxon>
        <taxon>Iconisemion</taxon>
    </lineage>
</organism>
<dbReference type="AlphaFoldDB" id="A0A1A7XJA1"/>
<evidence type="ECO:0000259" key="3">
    <source>
        <dbReference type="Pfam" id="PF03372"/>
    </source>
</evidence>
<dbReference type="EMBL" id="HADW01016504">
    <property type="protein sequence ID" value="SBP17904.1"/>
    <property type="molecule type" value="Transcribed_RNA"/>
</dbReference>
<feature type="region of interest" description="Disordered" evidence="1">
    <location>
        <begin position="68"/>
        <end position="89"/>
    </location>
</feature>
<proteinExistence type="predicted"/>
<feature type="chain" id="PRO_5008363241" description="Endonuclease/exonuclease/phosphatase domain-containing protein" evidence="2">
    <location>
        <begin position="32"/>
        <end position="621"/>
    </location>
</feature>
<dbReference type="Gene3D" id="3.60.10.10">
    <property type="entry name" value="Endonuclease/exonuclease/phosphatase"/>
    <property type="match status" value="1"/>
</dbReference>
<dbReference type="Pfam" id="PF03372">
    <property type="entry name" value="Exo_endo_phos"/>
    <property type="match status" value="1"/>
</dbReference>
<feature type="signal peptide" evidence="2">
    <location>
        <begin position="1"/>
        <end position="31"/>
    </location>
</feature>
<dbReference type="PANTHER" id="PTHR46670:SF3">
    <property type="entry name" value="ENDONUCLEASE_EXONUCLEASE_PHOSPHATASE DOMAIN-CONTAINING PROTEIN"/>
    <property type="match status" value="1"/>
</dbReference>
<evidence type="ECO:0000256" key="1">
    <source>
        <dbReference type="SAM" id="MobiDB-lite"/>
    </source>
</evidence>
<name>A0A1A7XJA1_9TELE</name>
<sequence>MAPVLSACRLSAPVLFVFLLLLAHVFQPAHSRLVYDRHTLFGIGFSAGLLPSGVDKYQDTSSPPFLGGSAAFWQTSPSPHPTRRKRRRRGCRGGWLVKLRARRISFSGGPRAIWWSSSRFLVPWRLADPVGSWLVPVTGSSWECGDRSPPFWRLSRRGAVQLNLRPLARAPSVAGGSDSSLRWGLVNARSVANKTFILNDFIITQGLDILCVTESWILPGESSVFNELVPADCVFINVPRAARRGGGLAVICKANLRIKQLQPWFPNTSFELCLFELGHPQPLLCAVVYRPPRYNKDFLPEFSEFLANCASRYGQIMLLGDFNIHVCCPGKPLVSDFINLVNSFNFTQWVSEATQVCGHILDLVLSLGSLVSNLCLHDAVFSDHKPILFDNVVCGSVLKAATPVRLCRRVNSATSGQFSLLFNNAAPYLADWSSLDGLLSYFNGTCKDILDTIAPLRPKKGNHGVNLWSTDHTLAARRKCRRCERKWKKDILHVSLIALRESWKSYQELVKSAKTAYYSNLVSANANNSRVLYAAINSVLNVEDYSSVQASGSVCDSFLSFFVGKVEMLRAALPKVNVRSPSMPVEGRLVSFQPLSMAELVRLVEEAKPSGSPENILQSHH</sequence>
<evidence type="ECO:0000256" key="2">
    <source>
        <dbReference type="SAM" id="SignalP"/>
    </source>
</evidence>
<keyword evidence="2" id="KW-0732">Signal</keyword>
<accession>A0A1A7XJA1</accession>